<dbReference type="AlphaFoldDB" id="A0A4Z1NXV7"/>
<keyword evidence="3" id="KW-1185">Reference proteome</keyword>
<feature type="chain" id="PRO_5021488381" evidence="1">
    <location>
        <begin position="17"/>
        <end position="161"/>
    </location>
</feature>
<proteinExistence type="predicted"/>
<sequence>MKIPVAFLAIVSRAMAMAFPQATAITPTTPLEATPAASPYATSPSVSISPPPPTCTTTHRTLGNPFVPGLLKGISKSYLSTVTSTHYVDCKGCVLKMDAFFLGHGPVVPSVTSIEIVQSSVSWDWACASGTGMAVMTGSGGDGEVMEASEVGTWDLGGDGE</sequence>
<dbReference type="EMBL" id="SNSC02000018">
    <property type="protein sequence ID" value="TID16359.1"/>
    <property type="molecule type" value="Genomic_DNA"/>
</dbReference>
<dbReference type="OrthoDB" id="10563190at2759"/>
<feature type="signal peptide" evidence="1">
    <location>
        <begin position="1"/>
        <end position="16"/>
    </location>
</feature>
<name>A0A4Z1NXV7_9PEZI</name>
<keyword evidence="1" id="KW-0732">Signal</keyword>
<organism evidence="2 3">
    <name type="scientific">Venturia nashicola</name>
    <dbReference type="NCBI Taxonomy" id="86259"/>
    <lineage>
        <taxon>Eukaryota</taxon>
        <taxon>Fungi</taxon>
        <taxon>Dikarya</taxon>
        <taxon>Ascomycota</taxon>
        <taxon>Pezizomycotina</taxon>
        <taxon>Dothideomycetes</taxon>
        <taxon>Pleosporomycetidae</taxon>
        <taxon>Venturiales</taxon>
        <taxon>Venturiaceae</taxon>
        <taxon>Venturia</taxon>
    </lineage>
</organism>
<protein>
    <submittedName>
        <fullName evidence="2">Uncharacterized protein</fullName>
    </submittedName>
</protein>
<accession>A0A4Z1NXV7</accession>
<dbReference type="Proteomes" id="UP000298493">
    <property type="component" value="Unassembled WGS sequence"/>
</dbReference>
<comment type="caution">
    <text evidence="2">The sequence shown here is derived from an EMBL/GenBank/DDBJ whole genome shotgun (WGS) entry which is preliminary data.</text>
</comment>
<evidence type="ECO:0000313" key="2">
    <source>
        <dbReference type="EMBL" id="TID16359.1"/>
    </source>
</evidence>
<gene>
    <name evidence="2" type="ORF">E6O75_ATG11477</name>
</gene>
<evidence type="ECO:0000313" key="3">
    <source>
        <dbReference type="Proteomes" id="UP000298493"/>
    </source>
</evidence>
<reference evidence="2 3" key="1">
    <citation type="submission" date="2019-04" db="EMBL/GenBank/DDBJ databases">
        <title>High contiguity whole genome sequence and gene annotation resource for two Venturia nashicola isolates.</title>
        <authorList>
            <person name="Prokchorchik M."/>
            <person name="Won K."/>
            <person name="Lee Y."/>
            <person name="Choi E.D."/>
            <person name="Segonzac C."/>
            <person name="Sohn K.H."/>
        </authorList>
    </citation>
    <scope>NUCLEOTIDE SEQUENCE [LARGE SCALE GENOMIC DNA]</scope>
    <source>
        <strain evidence="2 3">PRI2</strain>
    </source>
</reference>
<evidence type="ECO:0000256" key="1">
    <source>
        <dbReference type="SAM" id="SignalP"/>
    </source>
</evidence>